<evidence type="ECO:0000313" key="2">
    <source>
        <dbReference type="EMBL" id="MDY0749107.1"/>
    </source>
</evidence>
<proteinExistence type="predicted"/>
<accession>A0ABU5DS12</accession>
<protein>
    <submittedName>
        <fullName evidence="2">PP2C family serine/threonine-protein phosphatase</fullName>
        <ecNumber evidence="2">3.1.3.16</ecNumber>
    </submittedName>
</protein>
<dbReference type="GO" id="GO:0004722">
    <property type="term" value="F:protein serine/threonine phosphatase activity"/>
    <property type="evidence" value="ECO:0007669"/>
    <property type="project" value="UniProtKB-EC"/>
</dbReference>
<sequence>MSLFTYKVAGACATGRSHIAAQIPCQDAVGFVRKRDMAAVAVADGAGSRAQSQFGAEAVVRAALRMLTGDFDELYELCARDPEAARAFIHEKLMRALKRQANRLECGLDALASTLLCVAHKGDSYVAVHLGDGVIVRVENDGVAHILSHPDNGEYANTTYFVTDSTAQSKIRLYHGTEPPRLAGFALMSDGCAESLYDKRAGTPGAAVSKLLGWTRDKRRSVIASILADNMAQNFTKRSADDCALALLSTPHAG</sequence>
<dbReference type="EC" id="3.1.3.16" evidence="2"/>
<evidence type="ECO:0000259" key="1">
    <source>
        <dbReference type="Pfam" id="PF13672"/>
    </source>
</evidence>
<keyword evidence="2" id="KW-0378">Hydrolase</keyword>
<dbReference type="InterPro" id="IPR036457">
    <property type="entry name" value="PPM-type-like_dom_sf"/>
</dbReference>
<dbReference type="Gene3D" id="3.60.40.10">
    <property type="entry name" value="PPM-type phosphatase domain"/>
    <property type="match status" value="1"/>
</dbReference>
<dbReference type="SUPFAM" id="SSF81606">
    <property type="entry name" value="PP2C-like"/>
    <property type="match status" value="1"/>
</dbReference>
<reference evidence="2 3" key="1">
    <citation type="submission" date="2023-11" db="EMBL/GenBank/DDBJ databases">
        <title>Paucibacter sp. nov., isolated from fresh soil in Korea.</title>
        <authorList>
            <person name="Le N.T.T."/>
        </authorList>
    </citation>
    <scope>NUCLEOTIDE SEQUENCE [LARGE SCALE GENOMIC DNA]</scope>
    <source>
        <strain evidence="2 3">R3-3</strain>
    </source>
</reference>
<dbReference type="RefSeq" id="WP_320427073.1">
    <property type="nucleotide sequence ID" value="NZ_JAXCLA010000013.1"/>
</dbReference>
<dbReference type="Pfam" id="PF13672">
    <property type="entry name" value="PP2C_2"/>
    <property type="match status" value="1"/>
</dbReference>
<dbReference type="EMBL" id="JAXCLA010000013">
    <property type="protein sequence ID" value="MDY0749107.1"/>
    <property type="molecule type" value="Genomic_DNA"/>
</dbReference>
<keyword evidence="3" id="KW-1185">Reference proteome</keyword>
<evidence type="ECO:0000313" key="3">
    <source>
        <dbReference type="Proteomes" id="UP001285263"/>
    </source>
</evidence>
<organism evidence="2 3">
    <name type="scientific">Roseateles agri</name>
    <dbReference type="NCBI Taxonomy" id="3098619"/>
    <lineage>
        <taxon>Bacteria</taxon>
        <taxon>Pseudomonadati</taxon>
        <taxon>Pseudomonadota</taxon>
        <taxon>Betaproteobacteria</taxon>
        <taxon>Burkholderiales</taxon>
        <taxon>Sphaerotilaceae</taxon>
        <taxon>Roseateles</taxon>
    </lineage>
</organism>
<comment type="caution">
    <text evidence="2">The sequence shown here is derived from an EMBL/GenBank/DDBJ whole genome shotgun (WGS) entry which is preliminary data.</text>
</comment>
<name>A0ABU5DS12_9BURK</name>
<dbReference type="InterPro" id="IPR001932">
    <property type="entry name" value="PPM-type_phosphatase-like_dom"/>
</dbReference>
<dbReference type="Proteomes" id="UP001285263">
    <property type="component" value="Unassembled WGS sequence"/>
</dbReference>
<feature type="domain" description="PPM-type phosphatase" evidence="1">
    <location>
        <begin position="14"/>
        <end position="201"/>
    </location>
</feature>
<gene>
    <name evidence="2" type="ORF">SNE35_31715</name>
</gene>